<feature type="region of interest" description="Disordered" evidence="6">
    <location>
        <begin position="61"/>
        <end position="234"/>
    </location>
</feature>
<feature type="compositionally biased region" description="Basic residues" evidence="6">
    <location>
        <begin position="85"/>
        <end position="97"/>
    </location>
</feature>
<dbReference type="EMBL" id="JALLPB020000027">
    <property type="protein sequence ID" value="KAL3823905.1"/>
    <property type="molecule type" value="Genomic_DNA"/>
</dbReference>
<keyword evidence="5" id="KW-0067">ATP-binding</keyword>
<sequence length="1171" mass="127061">MTPSSASADCGGMGRGGGMVGIGGSGGGGGGRGRGRSSTLPAWMTRGSNDVGIVDVDVVLSPPPPTTTTTTGRPNGGYDVARGGRMPHPHHRHRHSRMTTGAASMASTTTATHAYDRGGKSERRDVDGCDRDSRHRHGDNRDREVVRDDRHNDADDRERRRRWSRDERGPRDERHGRDRRVVGGEVASDVARGRRRGDGDRSGLGYRRDRNDDYDYDYDDATSASHRERRTGGMMAGVGGGGDAMGIFVPGGRRAFPGGVSVNDGIFVGGGGDGMERGGGGGRNVAPSTIDVHRARTNTAVVGPTSSFSSSVGRGRGVATYVEKNDGGVSSNVVVVGGATGMGRGRGRGRGSNVASMNVRARTTSSYVGPIDDDATSSLGGVAGGVAKEDEAMMADLLARARMAQRAGVGSTTTDTTTTGGGDGGDDYDTRGGASGNSSDHRGECSPEAKKSIESSVLDGRVVENEMRRSKERGGEKDEYDDDDDERCTMQDRITRGKEEEEEREMRIEEEERRRLLVLVGGGDDIDDNDENDDDGGDGRKKRGGSSTPFEFETEEEREERYARHRREERRRKRRRAMESAVEEDENNLEGKGKKKEEEEKEEEDGICHHRATINEGDDVLETIAVDRPRNEMGVIMSESIDAPFMMRHSDDGAMAPPSNAANAKSDDGGANIGITYANDSDSGSFDMFAAGDVTPVPTTTTAKDGGGRRDEGDRASSGVAAINAQECDDAEGYYKATIGEIISLPRERWDRGDASAYGGSGDGGHRGGDESSRMARFRVLGIIGKGVFSSVIKCVEEGMDGSCGAVSASNGDGAGGGRIVAMKIIRNNEVMAKAAAKEMRILRILCHQSTKSGKAKQSKKESCAGMNPEVKEEGEEEEDDVEERERRERENHNIVRLVDVDPRISSDGTDTYLSSPAYAAPPPQFRSHCVFLFEFLPYNLREVLSKFGKNVGINLTAVRSYARQLLCALAHLERHRVVHAFFETDFDNDPTPYLVSRFYRPPEVILGLEYDRMVDLWSTSVTLAELFTGAVLFPGKTNNDMLVRFMDAMGPVSHKMAKRHVLSYARMGLQPHFEVGIAGGTYQLRRQDIDRITGQPVCCLVNVLSAKADARMTQVLLRASKGVRASERVDVLKFADFLNRCLALDPARRLSVRDALRHDFFIKKKKKVDS</sequence>
<dbReference type="InterPro" id="IPR011009">
    <property type="entry name" value="Kinase-like_dom_sf"/>
</dbReference>
<feature type="region of interest" description="Disordered" evidence="6">
    <location>
        <begin position="753"/>
        <end position="772"/>
    </location>
</feature>
<feature type="compositionally biased region" description="Gly residues" evidence="6">
    <location>
        <begin position="11"/>
        <end position="32"/>
    </location>
</feature>
<proteinExistence type="predicted"/>
<dbReference type="PANTHER" id="PTHR24058">
    <property type="entry name" value="DUAL SPECIFICITY PROTEIN KINASE"/>
    <property type="match status" value="1"/>
</dbReference>
<dbReference type="SUPFAM" id="SSF56112">
    <property type="entry name" value="Protein kinase-like (PK-like)"/>
    <property type="match status" value="1"/>
</dbReference>
<feature type="compositionally biased region" description="Acidic residues" evidence="6">
    <location>
        <begin position="873"/>
        <end position="883"/>
    </location>
</feature>
<comment type="caution">
    <text evidence="8">The sequence shown here is derived from an EMBL/GenBank/DDBJ whole genome shotgun (WGS) entry which is preliminary data.</text>
</comment>
<dbReference type="GO" id="GO:0004674">
    <property type="term" value="F:protein serine/threonine kinase activity"/>
    <property type="evidence" value="ECO:0007669"/>
    <property type="project" value="UniProtKB-KW"/>
</dbReference>
<feature type="compositionally biased region" description="Basic residues" evidence="6">
    <location>
        <begin position="563"/>
        <end position="576"/>
    </location>
</feature>
<reference evidence="8 9" key="1">
    <citation type="submission" date="2024-10" db="EMBL/GenBank/DDBJ databases">
        <title>Updated reference genomes for cyclostephanoid diatoms.</title>
        <authorList>
            <person name="Roberts W.R."/>
            <person name="Alverson A.J."/>
        </authorList>
    </citation>
    <scope>NUCLEOTIDE SEQUENCE [LARGE SCALE GENOMIC DNA]</scope>
    <source>
        <strain evidence="8 9">AJA228-03</strain>
    </source>
</reference>
<evidence type="ECO:0000313" key="9">
    <source>
        <dbReference type="Proteomes" id="UP001530377"/>
    </source>
</evidence>
<evidence type="ECO:0000256" key="2">
    <source>
        <dbReference type="ARBA" id="ARBA00022679"/>
    </source>
</evidence>
<feature type="region of interest" description="Disordered" evidence="6">
    <location>
        <begin position="1"/>
        <end position="39"/>
    </location>
</feature>
<feature type="compositionally biased region" description="Acidic residues" evidence="6">
    <location>
        <begin position="524"/>
        <end position="536"/>
    </location>
</feature>
<dbReference type="InterPro" id="IPR050494">
    <property type="entry name" value="Ser_Thr_dual-spec_kinase"/>
</dbReference>
<feature type="region of interest" description="Disordered" evidence="6">
    <location>
        <begin position="854"/>
        <end position="889"/>
    </location>
</feature>
<organism evidence="8 9">
    <name type="scientific">Cyclostephanos tholiformis</name>
    <dbReference type="NCBI Taxonomy" id="382380"/>
    <lineage>
        <taxon>Eukaryota</taxon>
        <taxon>Sar</taxon>
        <taxon>Stramenopiles</taxon>
        <taxon>Ochrophyta</taxon>
        <taxon>Bacillariophyta</taxon>
        <taxon>Coscinodiscophyceae</taxon>
        <taxon>Thalassiosirophycidae</taxon>
        <taxon>Stephanodiscales</taxon>
        <taxon>Stephanodiscaceae</taxon>
        <taxon>Cyclostephanos</taxon>
    </lineage>
</organism>
<feature type="domain" description="Protein kinase" evidence="7">
    <location>
        <begin position="778"/>
        <end position="1162"/>
    </location>
</feature>
<feature type="compositionally biased region" description="Low complexity" evidence="6">
    <location>
        <begin position="98"/>
        <end position="112"/>
    </location>
</feature>
<feature type="compositionally biased region" description="Basic and acidic residues" evidence="6">
    <location>
        <begin position="706"/>
        <end position="715"/>
    </location>
</feature>
<dbReference type="PROSITE" id="PS50011">
    <property type="entry name" value="PROTEIN_KINASE_DOM"/>
    <property type="match status" value="1"/>
</dbReference>
<dbReference type="AlphaFoldDB" id="A0ABD3SHH0"/>
<feature type="compositionally biased region" description="Basic and acidic residues" evidence="6">
    <location>
        <begin position="487"/>
        <end position="515"/>
    </location>
</feature>
<accession>A0ABD3SHH0</accession>
<dbReference type="PANTHER" id="PTHR24058:SF103">
    <property type="entry name" value="SERINE_THREONINE-PROTEIN KINASE PRP4 HOMOLOG"/>
    <property type="match status" value="1"/>
</dbReference>
<evidence type="ECO:0000256" key="6">
    <source>
        <dbReference type="SAM" id="MobiDB-lite"/>
    </source>
</evidence>
<dbReference type="Pfam" id="PF00069">
    <property type="entry name" value="Pkinase"/>
    <property type="match status" value="1"/>
</dbReference>
<keyword evidence="9" id="KW-1185">Reference proteome</keyword>
<feature type="compositionally biased region" description="Basic and acidic residues" evidence="6">
    <location>
        <begin position="589"/>
        <end position="598"/>
    </location>
</feature>
<keyword evidence="2" id="KW-0808">Transferase</keyword>
<evidence type="ECO:0000256" key="3">
    <source>
        <dbReference type="ARBA" id="ARBA00022741"/>
    </source>
</evidence>
<keyword evidence="4" id="KW-0418">Kinase</keyword>
<feature type="compositionally biased region" description="Basic and acidic residues" evidence="6">
    <location>
        <begin position="439"/>
        <end position="453"/>
    </location>
</feature>
<dbReference type="GO" id="GO:0005524">
    <property type="term" value="F:ATP binding"/>
    <property type="evidence" value="ECO:0007669"/>
    <property type="project" value="UniProtKB-KW"/>
</dbReference>
<keyword evidence="3" id="KW-0547">Nucleotide-binding</keyword>
<dbReference type="InterPro" id="IPR000719">
    <property type="entry name" value="Prot_kinase_dom"/>
</dbReference>
<evidence type="ECO:0000256" key="1">
    <source>
        <dbReference type="ARBA" id="ARBA00022527"/>
    </source>
</evidence>
<dbReference type="Gene3D" id="3.30.200.20">
    <property type="entry name" value="Phosphorylase Kinase, domain 1"/>
    <property type="match status" value="1"/>
</dbReference>
<gene>
    <name evidence="8" type="ORF">ACHAXA_005487</name>
</gene>
<protein>
    <recommendedName>
        <fullName evidence="7">Protein kinase domain-containing protein</fullName>
    </recommendedName>
</protein>
<feature type="region of interest" description="Disordered" evidence="6">
    <location>
        <begin position="690"/>
        <end position="718"/>
    </location>
</feature>
<dbReference type="Proteomes" id="UP001530377">
    <property type="component" value="Unassembled WGS sequence"/>
</dbReference>
<evidence type="ECO:0000256" key="4">
    <source>
        <dbReference type="ARBA" id="ARBA00022777"/>
    </source>
</evidence>
<evidence type="ECO:0000259" key="7">
    <source>
        <dbReference type="PROSITE" id="PS50011"/>
    </source>
</evidence>
<name>A0ABD3SHH0_9STRA</name>
<feature type="region of interest" description="Disordered" evidence="6">
    <location>
        <begin position="404"/>
        <end position="606"/>
    </location>
</feature>
<evidence type="ECO:0000256" key="5">
    <source>
        <dbReference type="ARBA" id="ARBA00022840"/>
    </source>
</evidence>
<feature type="compositionally biased region" description="Basic and acidic residues" evidence="6">
    <location>
        <begin position="196"/>
        <end position="213"/>
    </location>
</feature>
<feature type="compositionally biased region" description="Basic and acidic residues" evidence="6">
    <location>
        <begin position="114"/>
        <end position="182"/>
    </location>
</feature>
<keyword evidence="1" id="KW-0723">Serine/threonine-protein kinase</keyword>
<feature type="compositionally biased region" description="Basic and acidic residues" evidence="6">
    <location>
        <begin position="461"/>
        <end position="477"/>
    </location>
</feature>
<feature type="compositionally biased region" description="Low complexity" evidence="6">
    <location>
        <begin position="404"/>
        <end position="418"/>
    </location>
</feature>
<evidence type="ECO:0000313" key="8">
    <source>
        <dbReference type="EMBL" id="KAL3823905.1"/>
    </source>
</evidence>
<dbReference type="Gene3D" id="1.10.510.10">
    <property type="entry name" value="Transferase(Phosphotransferase) domain 1"/>
    <property type="match status" value="2"/>
</dbReference>